<protein>
    <recommendedName>
        <fullName evidence="8">EGF-like domain-containing protein</fullName>
    </recommendedName>
</protein>
<dbReference type="OMA" id="NDSINVH"/>
<feature type="transmembrane region" description="Helical" evidence="1">
    <location>
        <begin position="1073"/>
        <end position="1096"/>
    </location>
</feature>
<evidence type="ECO:0000256" key="1">
    <source>
        <dbReference type="SAM" id="Phobius"/>
    </source>
</evidence>
<evidence type="ECO:0000313" key="6">
    <source>
        <dbReference type="EMBL" id="EAL66213.1"/>
    </source>
</evidence>
<dbReference type="Pfam" id="PF23034">
    <property type="entry name" value="DUF7035"/>
    <property type="match status" value="1"/>
</dbReference>
<dbReference type="EMBL" id="AAFI02000047">
    <property type="protein sequence ID" value="EAL66213.1"/>
    <property type="molecule type" value="Genomic_DNA"/>
</dbReference>
<feature type="domain" description="DUF7034" evidence="2">
    <location>
        <begin position="542"/>
        <end position="659"/>
    </location>
</feature>
<dbReference type="Pfam" id="PF25820">
    <property type="entry name" value="DUF7949"/>
    <property type="match status" value="1"/>
</dbReference>
<evidence type="ECO:0000259" key="2">
    <source>
        <dbReference type="Pfam" id="PF23033"/>
    </source>
</evidence>
<dbReference type="Proteomes" id="UP000002195">
    <property type="component" value="Unassembled WGS sequence"/>
</dbReference>
<dbReference type="HOGENOM" id="CLU_004923_0_0_1"/>
<evidence type="ECO:0000259" key="5">
    <source>
        <dbReference type="Pfam" id="PF25820"/>
    </source>
</evidence>
<dbReference type="AlphaFoldDB" id="Q54S23"/>
<name>Q54S23_DICDI</name>
<comment type="caution">
    <text evidence="6">The sequence shown here is derived from an EMBL/GenBank/DDBJ whole genome shotgun (WGS) entry which is preliminary data.</text>
</comment>
<keyword evidence="1" id="KW-0812">Transmembrane</keyword>
<dbReference type="GlyGen" id="Q54S23">
    <property type="glycosylation" value="4 sites"/>
</dbReference>
<dbReference type="InterPro" id="IPR057709">
    <property type="entry name" value="DUF7949"/>
</dbReference>
<keyword evidence="7" id="KW-1185">Reference proteome</keyword>
<dbReference type="InterPro" id="IPR056645">
    <property type="entry name" value="DUF7743"/>
</dbReference>
<accession>Q54S23</accession>
<dbReference type="PhylomeDB" id="Q54S23"/>
<keyword evidence="1" id="KW-0472">Membrane</keyword>
<organism evidence="6 7">
    <name type="scientific">Dictyostelium discoideum</name>
    <name type="common">Social amoeba</name>
    <dbReference type="NCBI Taxonomy" id="44689"/>
    <lineage>
        <taxon>Eukaryota</taxon>
        <taxon>Amoebozoa</taxon>
        <taxon>Evosea</taxon>
        <taxon>Eumycetozoa</taxon>
        <taxon>Dictyostelia</taxon>
        <taxon>Dictyosteliales</taxon>
        <taxon>Dictyosteliaceae</taxon>
        <taxon>Dictyostelium</taxon>
    </lineage>
</organism>
<dbReference type="GeneID" id="8623756"/>
<evidence type="ECO:0000259" key="4">
    <source>
        <dbReference type="Pfam" id="PF24893"/>
    </source>
</evidence>
<dbReference type="Pfam" id="PF23033">
    <property type="entry name" value="DUF7034"/>
    <property type="match status" value="1"/>
</dbReference>
<evidence type="ECO:0008006" key="8">
    <source>
        <dbReference type="Google" id="ProtNLM"/>
    </source>
</evidence>
<reference evidence="6 7" key="1">
    <citation type="journal article" date="2005" name="Nature">
        <title>The genome of the social amoeba Dictyostelium discoideum.</title>
        <authorList>
            <consortium name="The Dictyostelium discoideum Sequencing Consortium"/>
            <person name="Eichinger L."/>
            <person name="Pachebat J.A."/>
            <person name="Glockner G."/>
            <person name="Rajandream M.A."/>
            <person name="Sucgang R."/>
            <person name="Berriman M."/>
            <person name="Song J."/>
            <person name="Olsen R."/>
            <person name="Szafranski K."/>
            <person name="Xu Q."/>
            <person name="Tunggal B."/>
            <person name="Kummerfeld S."/>
            <person name="Madera M."/>
            <person name="Konfortov B.A."/>
            <person name="Rivero F."/>
            <person name="Bankier A.T."/>
            <person name="Lehmann R."/>
            <person name="Hamlin N."/>
            <person name="Davies R."/>
            <person name="Gaudet P."/>
            <person name="Fey P."/>
            <person name="Pilcher K."/>
            <person name="Chen G."/>
            <person name="Saunders D."/>
            <person name="Sodergren E."/>
            <person name="Davis P."/>
            <person name="Kerhornou A."/>
            <person name="Nie X."/>
            <person name="Hall N."/>
            <person name="Anjard C."/>
            <person name="Hemphill L."/>
            <person name="Bason N."/>
            <person name="Farbrother P."/>
            <person name="Desany B."/>
            <person name="Just E."/>
            <person name="Morio T."/>
            <person name="Rost R."/>
            <person name="Churcher C."/>
            <person name="Cooper J."/>
            <person name="Haydock S."/>
            <person name="van Driessche N."/>
            <person name="Cronin A."/>
            <person name="Goodhead I."/>
            <person name="Muzny D."/>
            <person name="Mourier T."/>
            <person name="Pain A."/>
            <person name="Lu M."/>
            <person name="Harper D."/>
            <person name="Lindsay R."/>
            <person name="Hauser H."/>
            <person name="James K."/>
            <person name="Quiles M."/>
            <person name="Madan Babu M."/>
            <person name="Saito T."/>
            <person name="Buchrieser C."/>
            <person name="Wardroper A."/>
            <person name="Felder M."/>
            <person name="Thangavelu M."/>
            <person name="Johnson D."/>
            <person name="Knights A."/>
            <person name="Loulseged H."/>
            <person name="Mungall K."/>
            <person name="Oliver K."/>
            <person name="Price C."/>
            <person name="Quail M.A."/>
            <person name="Urushihara H."/>
            <person name="Hernandez J."/>
            <person name="Rabbinowitsch E."/>
            <person name="Steffen D."/>
            <person name="Sanders M."/>
            <person name="Ma J."/>
            <person name="Kohara Y."/>
            <person name="Sharp S."/>
            <person name="Simmonds M."/>
            <person name="Spiegler S."/>
            <person name="Tivey A."/>
            <person name="Sugano S."/>
            <person name="White B."/>
            <person name="Walker D."/>
            <person name="Woodward J."/>
            <person name="Winckler T."/>
            <person name="Tanaka Y."/>
            <person name="Shaulsky G."/>
            <person name="Schleicher M."/>
            <person name="Weinstock G."/>
            <person name="Rosenthal A."/>
            <person name="Cox E.C."/>
            <person name="Chisholm R.L."/>
            <person name="Gibbs R."/>
            <person name="Loomis W.F."/>
            <person name="Platzer M."/>
            <person name="Kay R.R."/>
            <person name="Williams J."/>
            <person name="Dear P.H."/>
            <person name="Noegel A.A."/>
            <person name="Barrell B."/>
            <person name="Kuspa A."/>
        </authorList>
    </citation>
    <scope>NUCLEOTIDE SEQUENCE [LARGE SCALE GENOMIC DNA]</scope>
    <source>
        <strain evidence="6 7">AX4</strain>
    </source>
</reference>
<dbReference type="KEGG" id="ddi:DDB_G0282707"/>
<dbReference type="RefSeq" id="XP_640216.1">
    <property type="nucleotide sequence ID" value="XM_635124.1"/>
</dbReference>
<dbReference type="InterPro" id="IPR055462">
    <property type="entry name" value="DUF7034"/>
</dbReference>
<dbReference type="VEuPathDB" id="AmoebaDB:DDB_G0282707"/>
<keyword evidence="1" id="KW-1133">Transmembrane helix</keyword>
<feature type="domain" description="DUF7743" evidence="4">
    <location>
        <begin position="151"/>
        <end position="264"/>
    </location>
</feature>
<dbReference type="eggNOG" id="ENOG502SC7H">
    <property type="taxonomic scope" value="Eukaryota"/>
</dbReference>
<feature type="domain" description="DUF7035" evidence="3">
    <location>
        <begin position="393"/>
        <end position="529"/>
    </location>
</feature>
<dbReference type="InParanoid" id="Q54S23"/>
<dbReference type="dictyBase" id="DDB_G0282707"/>
<dbReference type="PANTHER" id="PTHR31378">
    <property type="entry name" value="EGF-LIKE DOMAIN-CONTAINING PROTEIN-RELATED-RELATED"/>
    <property type="match status" value="1"/>
</dbReference>
<dbReference type="InterPro" id="IPR055463">
    <property type="entry name" value="DUF7035"/>
</dbReference>
<dbReference type="Pfam" id="PF24893">
    <property type="entry name" value="DUF7743"/>
    <property type="match status" value="1"/>
</dbReference>
<evidence type="ECO:0000313" key="7">
    <source>
        <dbReference type="Proteomes" id="UP000002195"/>
    </source>
</evidence>
<gene>
    <name evidence="6" type="ORF">DDB_G0282707</name>
</gene>
<sequence>MTYISYLSVVNDGLQNYSLYEQINNTAYQGIPIFINYTSQIDQGLISSIINTTVDNSTSSMSLYSFELSYSDIGFKYDSQYLKYSYGDGIFGDNKYQVFPFGFSSGNNLNYKIKMSLPTRGFSNKNYFYLHMTFLSGNGPELRVTPSSFVNDTTKPILKSYETIYLNNFNYLIRFMISDTYGLNYFQTIIDNNVLEFHVDSLISGDIKNGVFEILYDAVKYGSTKNSISFYNHLDSSSVYSPNRDYSILSHTIQVIFPSIQLKSVDHLKDIKDISFMFNDVDITDQIVDNIIYFSFNNIDNYKNLPIGFTLTDPRTLQDSDFINEYNQVSILNSVYSFAIWDEINSRFYIKFKIPANTSPGVLDWMLIFNKENYILNTQLSDEYQLRIDNTKFDSYGPIVTSIVKYPDTTLGWLFTIEDEINGFKDGYVTIRGSIDSSLYNYTLELSDMVVGSGDKWKGNYIISIPYILNDCVPQNYEIYYAVFIDTFGNVNKYYKRLTNIELDGQISLDSSANPFINYLNDMSILQVSTLNMCNQIDSPLPELKRFWVSRSSIDVGSLDRLIVFDFDAQDLDGLKDDQYPIVYITDMNSRIHECISTIVTKNRTDIEYTCTMEVPIGFSHPYGFLISVYGFINRGGSYRGYSASDLKDSGFTWFVETKEFSVTQPIITDSSAIDNDGGDLWLYGRGFKSTNKVVILSSNGESYSSAMTVPSDSVILIKNIKPTNDSINVHLTNIQQPTILSNTFTIFPKVYYFNYSAPTPTPTSTISPTPTPTNKPQICLGNPVCGGSEKGYCKENVGCICFSPYVGLDCSSKVIIIPQPKPNEDKPTTIIDNKNNNSSNVNNNYQVTSNISIIAIREVNSINGEQVKIHYIDKWYYNSISSTISNYQSTIINNNITTTINVTLEWFEKKSNITFANQELIMNPSTIKYTVELSSYKFSNKLNNLQVIIEAQIQSNEKDICSGKEFGDTTLDNSNYIKLQVSSNSIYGRFLKRGIVDGETVTIANELLDSKLNSISNENNVQSYIGIVVGQYETSVIIDPDFSLLLDNQAVNSNSPNSICSSSGSSLTKSQLAGIIVGSIVFFIVLVIIVGIILFSKSIHIRIIIYKIFKKSKKTY</sequence>
<dbReference type="PANTHER" id="PTHR31378:SF47">
    <property type="entry name" value="EGF-LIKE DOMAIN-CONTAINING PROTEIN-RELATED"/>
    <property type="match status" value="1"/>
</dbReference>
<evidence type="ECO:0000259" key="3">
    <source>
        <dbReference type="Pfam" id="PF23034"/>
    </source>
</evidence>
<proteinExistence type="predicted"/>
<feature type="domain" description="DUF7949" evidence="5">
    <location>
        <begin position="780"/>
        <end position="815"/>
    </location>
</feature>
<dbReference type="FunCoup" id="Q54S23">
    <property type="interactions" value="141"/>
</dbReference>
<dbReference type="PaxDb" id="44689-DDB0204937"/>